<sequence>MKRNKLIFLSVFLMSSMVGCEKSEPQAFSALPAILFEYGGVRNIQRIDYSFLTDVNDEATIKIPMTINGFAVDYDRPFEVEVVNDTLTTAESFQYQILGGKIGAGKLVDTLYVNVRNTDELEYSIAMLHLRVRGNEHFVPGIKEKQRFRVTWSNQAIMPTWGVYFRTFFSTAGSTQAFRIFVLTTGLTNFTATEFRAYGQAGAEVLGTKFGDYIKQWNIDHPDDILRHDDGAAAGQPIVPLYYTRSKYD</sequence>
<dbReference type="RefSeq" id="WP_170845689.1">
    <property type="nucleotide sequence ID" value="NZ_FOLL01000007.1"/>
</dbReference>
<dbReference type="InterPro" id="IPR032299">
    <property type="entry name" value="DUF4843"/>
</dbReference>
<dbReference type="Pfam" id="PF16132">
    <property type="entry name" value="DUF4843"/>
    <property type="match status" value="1"/>
</dbReference>
<reference evidence="1 2" key="1">
    <citation type="submission" date="2016-10" db="EMBL/GenBank/DDBJ databases">
        <authorList>
            <person name="de Groot N.N."/>
        </authorList>
    </citation>
    <scope>NUCLEOTIDE SEQUENCE [LARGE SCALE GENOMIC DNA]</scope>
    <source>
        <strain evidence="1 2">DSM 22900</strain>
    </source>
</reference>
<dbReference type="EMBL" id="FOLL01000007">
    <property type="protein sequence ID" value="SFC27024.1"/>
    <property type="molecule type" value="Genomic_DNA"/>
</dbReference>
<evidence type="ECO:0000313" key="2">
    <source>
        <dbReference type="Proteomes" id="UP000199577"/>
    </source>
</evidence>
<dbReference type="Proteomes" id="UP000199577">
    <property type="component" value="Unassembled WGS sequence"/>
</dbReference>
<protein>
    <recommendedName>
        <fullName evidence="3">DUF4843 domain-containing protein</fullName>
    </recommendedName>
</protein>
<dbReference type="STRING" id="623281.SAMN05421747_10799"/>
<organism evidence="1 2">
    <name type="scientific">Parapedobacter composti</name>
    <dbReference type="NCBI Taxonomy" id="623281"/>
    <lineage>
        <taxon>Bacteria</taxon>
        <taxon>Pseudomonadati</taxon>
        <taxon>Bacteroidota</taxon>
        <taxon>Sphingobacteriia</taxon>
        <taxon>Sphingobacteriales</taxon>
        <taxon>Sphingobacteriaceae</taxon>
        <taxon>Parapedobacter</taxon>
    </lineage>
</organism>
<dbReference type="AlphaFoldDB" id="A0A1I1HSX5"/>
<accession>A0A1I1HSX5</accession>
<evidence type="ECO:0008006" key="3">
    <source>
        <dbReference type="Google" id="ProtNLM"/>
    </source>
</evidence>
<dbReference type="PROSITE" id="PS51257">
    <property type="entry name" value="PROKAR_LIPOPROTEIN"/>
    <property type="match status" value="1"/>
</dbReference>
<evidence type="ECO:0000313" key="1">
    <source>
        <dbReference type="EMBL" id="SFC27024.1"/>
    </source>
</evidence>
<name>A0A1I1HSX5_9SPHI</name>
<proteinExistence type="predicted"/>
<gene>
    <name evidence="1" type="ORF">SAMN05421747_10799</name>
</gene>
<keyword evidence="2" id="KW-1185">Reference proteome</keyword>